<evidence type="ECO:0000313" key="4">
    <source>
        <dbReference type="Proteomes" id="UP000183208"/>
    </source>
</evidence>
<evidence type="ECO:0000256" key="1">
    <source>
        <dbReference type="ARBA" id="ARBA00022729"/>
    </source>
</evidence>
<keyword evidence="1" id="KW-0732">Signal</keyword>
<feature type="domain" description="BON" evidence="2">
    <location>
        <begin position="48"/>
        <end position="116"/>
    </location>
</feature>
<feature type="domain" description="BON" evidence="2">
    <location>
        <begin position="122"/>
        <end position="190"/>
    </location>
</feature>
<dbReference type="InterPro" id="IPR007055">
    <property type="entry name" value="BON_dom"/>
</dbReference>
<dbReference type="Gene3D" id="3.30.1340.30">
    <property type="match status" value="3"/>
</dbReference>
<gene>
    <name evidence="3" type="ORF">SAMN05444171_5579</name>
</gene>
<evidence type="ECO:0000313" key="3">
    <source>
        <dbReference type="EMBL" id="SED89856.1"/>
    </source>
</evidence>
<dbReference type="SMART" id="SM00749">
    <property type="entry name" value="BON"/>
    <property type="match status" value="3"/>
</dbReference>
<organism evidence="3 4">
    <name type="scientific">Bradyrhizobium lablabi</name>
    <dbReference type="NCBI Taxonomy" id="722472"/>
    <lineage>
        <taxon>Bacteria</taxon>
        <taxon>Pseudomonadati</taxon>
        <taxon>Pseudomonadota</taxon>
        <taxon>Alphaproteobacteria</taxon>
        <taxon>Hyphomicrobiales</taxon>
        <taxon>Nitrobacteraceae</taxon>
        <taxon>Bradyrhizobium</taxon>
    </lineage>
</organism>
<proteinExistence type="predicted"/>
<name>A0A1M7E3R4_9BRAD</name>
<dbReference type="Pfam" id="PF04972">
    <property type="entry name" value="BON"/>
    <property type="match status" value="3"/>
</dbReference>
<dbReference type="AlphaFoldDB" id="A0A1M7E3R4"/>
<dbReference type="InterPro" id="IPR051686">
    <property type="entry name" value="Lipoprotein_DolP"/>
</dbReference>
<protein>
    <submittedName>
        <fullName evidence="3">Osmotically-inducible protein OsmY, contains BON domain</fullName>
    </submittedName>
</protein>
<dbReference type="EMBL" id="FNTI01000001">
    <property type="protein sequence ID" value="SED89856.1"/>
    <property type="molecule type" value="Genomic_DNA"/>
</dbReference>
<accession>A0A1M7E3R4</accession>
<evidence type="ECO:0000259" key="2">
    <source>
        <dbReference type="PROSITE" id="PS50914"/>
    </source>
</evidence>
<reference evidence="3 4" key="1">
    <citation type="submission" date="2016-10" db="EMBL/GenBank/DDBJ databases">
        <authorList>
            <person name="de Groot N.N."/>
        </authorList>
    </citation>
    <scope>NUCLEOTIDE SEQUENCE [LARGE SCALE GENOMIC DNA]</scope>
    <source>
        <strain evidence="3 4">GAS522</strain>
    </source>
</reference>
<dbReference type="PANTHER" id="PTHR34606">
    <property type="entry name" value="BON DOMAIN-CONTAINING PROTEIN"/>
    <property type="match status" value="1"/>
</dbReference>
<dbReference type="PANTHER" id="PTHR34606:SF4">
    <property type="entry name" value="OUTER MEMBRANE LIPOPROTEIN DOLP"/>
    <property type="match status" value="1"/>
</dbReference>
<dbReference type="PROSITE" id="PS50914">
    <property type="entry name" value="BON"/>
    <property type="match status" value="3"/>
</dbReference>
<dbReference type="Proteomes" id="UP000183208">
    <property type="component" value="Unassembled WGS sequence"/>
</dbReference>
<sequence>MALPSSLNSGYGRNPSALATNLTVTLKAPQFATRVDSLIRTEVPVMKTDTELRQDVEKGLAWNSRVDAGHITVTARNRVVTLAGRVQSYATKCEAGSVVKHIAGVAGLANDLEVTPEGTQPNDADLTQSVLQALEANVFVPSKTIKPVVHDGWVTLSGKVLYYYEKLDAENAVRPLRGVKGITDSVVIDNPDGPQGLSQEIIADALSRNARLDTDRITVKVNGRTVVLEGAVRCLAERDEAEQAAWAAPGVSTIENHLAVS</sequence>
<feature type="domain" description="BON" evidence="2">
    <location>
        <begin position="194"/>
        <end position="261"/>
    </location>
</feature>
<dbReference type="InterPro" id="IPR014004">
    <property type="entry name" value="Transpt-assoc_nodulatn_dom_bac"/>
</dbReference>